<sequence>MSPPSQDQALPRLIIDGPDRLRGQVYQLDDEPLLVGRDSTCGLQLAHPLLSRRHAVVWWAGGHTTVEDLDSTNGTRLNGHRVLGQRILRDGDVLRFGPLEVHYEEPADAVTAVAGPDTSAGDAARPTLRTAGPAPEPEHAVALAETAPREHSRPDQPPDPVWPGPAAPPKPPAEPAEPAEPAAAPMPWGLLSRLDIPTPKPALQGDDRRFDVDLRRAEENLGGIGGNQSDEAPRFVVDQQVAKENLNNVGRDQVNNFFQNDHLQLARRETFFQKIAAARTMARHLLVTGLVLAVLGGAFLGWEGSYPDTLTERIQGIAHSASVVLAVTGVVLLVGGGTLMIRTMLRQHRYEQDEERRLNPGPSPSG</sequence>
<feature type="domain" description="FHA" evidence="4">
    <location>
        <begin position="33"/>
        <end position="82"/>
    </location>
</feature>
<comment type="caution">
    <text evidence="5">The sequence shown here is derived from an EMBL/GenBank/DDBJ whole genome shotgun (WGS) entry which is preliminary data.</text>
</comment>
<feature type="compositionally biased region" description="Pro residues" evidence="2">
    <location>
        <begin position="157"/>
        <end position="175"/>
    </location>
</feature>
<feature type="compositionally biased region" description="Basic and acidic residues" evidence="2">
    <location>
        <begin position="147"/>
        <end position="156"/>
    </location>
</feature>
<keyword evidence="3" id="KW-0472">Membrane</keyword>
<proteinExistence type="predicted"/>
<evidence type="ECO:0000313" key="6">
    <source>
        <dbReference type="Proteomes" id="UP001499863"/>
    </source>
</evidence>
<protein>
    <recommendedName>
        <fullName evidence="4">FHA domain-containing protein</fullName>
    </recommendedName>
</protein>
<evidence type="ECO:0000256" key="1">
    <source>
        <dbReference type="ARBA" id="ARBA00022553"/>
    </source>
</evidence>
<feature type="transmembrane region" description="Helical" evidence="3">
    <location>
        <begin position="322"/>
        <end position="341"/>
    </location>
</feature>
<dbReference type="CDD" id="cd00060">
    <property type="entry name" value="FHA"/>
    <property type="match status" value="1"/>
</dbReference>
<keyword evidence="3" id="KW-0812">Transmembrane</keyword>
<name>A0ABP4IGG4_9ACTN</name>
<dbReference type="SMART" id="SM00240">
    <property type="entry name" value="FHA"/>
    <property type="match status" value="1"/>
</dbReference>
<feature type="transmembrane region" description="Helical" evidence="3">
    <location>
        <begin position="284"/>
        <end position="302"/>
    </location>
</feature>
<keyword evidence="6" id="KW-1185">Reference proteome</keyword>
<keyword evidence="1" id="KW-0597">Phosphoprotein</keyword>
<dbReference type="InterPro" id="IPR000253">
    <property type="entry name" value="FHA_dom"/>
</dbReference>
<evidence type="ECO:0000259" key="4">
    <source>
        <dbReference type="PROSITE" id="PS50006"/>
    </source>
</evidence>
<dbReference type="InterPro" id="IPR050923">
    <property type="entry name" value="Cell_Proc_Reg/RNA_Proc"/>
</dbReference>
<dbReference type="PROSITE" id="PS50006">
    <property type="entry name" value="FHA_DOMAIN"/>
    <property type="match status" value="1"/>
</dbReference>
<dbReference type="Gene3D" id="2.60.200.20">
    <property type="match status" value="1"/>
</dbReference>
<gene>
    <name evidence="5" type="ORF">GCM10009639_11500</name>
</gene>
<evidence type="ECO:0000256" key="2">
    <source>
        <dbReference type="SAM" id="MobiDB-lite"/>
    </source>
</evidence>
<accession>A0ABP4IGG4</accession>
<reference evidence="6" key="1">
    <citation type="journal article" date="2019" name="Int. J. Syst. Evol. Microbiol.">
        <title>The Global Catalogue of Microorganisms (GCM) 10K type strain sequencing project: providing services to taxonomists for standard genome sequencing and annotation.</title>
        <authorList>
            <consortium name="The Broad Institute Genomics Platform"/>
            <consortium name="The Broad Institute Genome Sequencing Center for Infectious Disease"/>
            <person name="Wu L."/>
            <person name="Ma J."/>
        </authorList>
    </citation>
    <scope>NUCLEOTIDE SEQUENCE [LARGE SCALE GENOMIC DNA]</scope>
    <source>
        <strain evidence="6">JCM 12393</strain>
    </source>
</reference>
<feature type="region of interest" description="Disordered" evidence="2">
    <location>
        <begin position="113"/>
        <end position="184"/>
    </location>
</feature>
<dbReference type="RefSeq" id="WP_344328369.1">
    <property type="nucleotide sequence ID" value="NZ_BAAAKJ010000054.1"/>
</dbReference>
<keyword evidence="3" id="KW-1133">Transmembrane helix</keyword>
<dbReference type="PANTHER" id="PTHR23308">
    <property type="entry name" value="NUCLEAR INHIBITOR OF PROTEIN PHOSPHATASE-1"/>
    <property type="match status" value="1"/>
</dbReference>
<dbReference type="EMBL" id="BAAAKJ010000054">
    <property type="protein sequence ID" value="GAA1387007.1"/>
    <property type="molecule type" value="Genomic_DNA"/>
</dbReference>
<evidence type="ECO:0000256" key="3">
    <source>
        <dbReference type="SAM" id="Phobius"/>
    </source>
</evidence>
<organism evidence="5 6">
    <name type="scientific">Kitasatospora putterlickiae</name>
    <dbReference type="NCBI Taxonomy" id="221725"/>
    <lineage>
        <taxon>Bacteria</taxon>
        <taxon>Bacillati</taxon>
        <taxon>Actinomycetota</taxon>
        <taxon>Actinomycetes</taxon>
        <taxon>Kitasatosporales</taxon>
        <taxon>Streptomycetaceae</taxon>
        <taxon>Kitasatospora</taxon>
    </lineage>
</organism>
<evidence type="ECO:0000313" key="5">
    <source>
        <dbReference type="EMBL" id="GAA1387007.1"/>
    </source>
</evidence>
<dbReference type="SUPFAM" id="SSF49879">
    <property type="entry name" value="SMAD/FHA domain"/>
    <property type="match status" value="1"/>
</dbReference>
<dbReference type="Proteomes" id="UP001499863">
    <property type="component" value="Unassembled WGS sequence"/>
</dbReference>
<dbReference type="Pfam" id="PF00498">
    <property type="entry name" value="FHA"/>
    <property type="match status" value="1"/>
</dbReference>
<dbReference type="InterPro" id="IPR008984">
    <property type="entry name" value="SMAD_FHA_dom_sf"/>
</dbReference>